<dbReference type="Proteomes" id="UP000016922">
    <property type="component" value="Unassembled WGS sequence"/>
</dbReference>
<name>S3EA66_GLAL2</name>
<dbReference type="KEGG" id="glz:GLAREA_10920"/>
<organism evidence="2 3">
    <name type="scientific">Glarea lozoyensis (strain ATCC 20868 / MF5171)</name>
    <dbReference type="NCBI Taxonomy" id="1116229"/>
    <lineage>
        <taxon>Eukaryota</taxon>
        <taxon>Fungi</taxon>
        <taxon>Dikarya</taxon>
        <taxon>Ascomycota</taxon>
        <taxon>Pezizomycotina</taxon>
        <taxon>Leotiomycetes</taxon>
        <taxon>Helotiales</taxon>
        <taxon>Helotiaceae</taxon>
        <taxon>Glarea</taxon>
    </lineage>
</organism>
<dbReference type="RefSeq" id="XP_008077302.1">
    <property type="nucleotide sequence ID" value="XM_008079111.1"/>
</dbReference>
<dbReference type="OrthoDB" id="3799661at2759"/>
<evidence type="ECO:0000313" key="2">
    <source>
        <dbReference type="EMBL" id="EPE35223.1"/>
    </source>
</evidence>
<feature type="compositionally biased region" description="Low complexity" evidence="1">
    <location>
        <begin position="1"/>
        <end position="19"/>
    </location>
</feature>
<gene>
    <name evidence="2" type="ORF">GLAREA_10920</name>
</gene>
<keyword evidence="3" id="KW-1185">Reference proteome</keyword>
<protein>
    <submittedName>
        <fullName evidence="2">Uncharacterized protein</fullName>
    </submittedName>
</protein>
<accession>S3EA66</accession>
<feature type="compositionally biased region" description="Polar residues" evidence="1">
    <location>
        <begin position="20"/>
        <end position="38"/>
    </location>
</feature>
<feature type="region of interest" description="Disordered" evidence="1">
    <location>
        <begin position="302"/>
        <end position="343"/>
    </location>
</feature>
<evidence type="ECO:0000256" key="1">
    <source>
        <dbReference type="SAM" id="MobiDB-lite"/>
    </source>
</evidence>
<dbReference type="HOGENOM" id="CLU_744040_0_0_1"/>
<dbReference type="GeneID" id="19469964"/>
<proteinExistence type="predicted"/>
<feature type="compositionally biased region" description="Basic and acidic residues" evidence="1">
    <location>
        <begin position="305"/>
        <end position="331"/>
    </location>
</feature>
<dbReference type="OMA" id="NDCATEQ"/>
<sequence length="372" mass="41959">MAQLAQLSSQSSSSQEQNQDYLSINSTLRSPTDSTSQNDTRRKSISASSIQTCTTQVEVQEELGRRETNKGYKAYETKVVVQLSWWQSFKGILRPWRTKSREVTAVVVVADEHGETMDIDNCPWIPTVHVLSREKDEDGRFEEKIAKCMIDTGNLQGNLISKDFLVQHLGHSESEFMQLKESEKAGSSVSGHQVTPEGAVKLTWYHPSSIIIYRDMRFLVMENAMYDMVLCAQAIEKHKIVNPPNFGDVIHTSTSKNTDPEEKDLKAALEKAQNDCATEQHDIEIAKAKGDKPKVQRCQQRLQSKQKELKRAEKASDAYAKRKEKAEESAKSKTKQVKTEVSQQLMKITKVTVAGKDSSLKRASTFTTLQNK</sequence>
<evidence type="ECO:0000313" key="3">
    <source>
        <dbReference type="Proteomes" id="UP000016922"/>
    </source>
</evidence>
<dbReference type="AlphaFoldDB" id="S3EA66"/>
<dbReference type="EMBL" id="KE145354">
    <property type="protein sequence ID" value="EPE35223.1"/>
    <property type="molecule type" value="Genomic_DNA"/>
</dbReference>
<reference evidence="2 3" key="1">
    <citation type="journal article" date="2013" name="BMC Genomics">
        <title>Genomics-driven discovery of the pneumocandin biosynthetic gene cluster in the fungus Glarea lozoyensis.</title>
        <authorList>
            <person name="Chen L."/>
            <person name="Yue Q."/>
            <person name="Zhang X."/>
            <person name="Xiang M."/>
            <person name="Wang C."/>
            <person name="Li S."/>
            <person name="Che Y."/>
            <person name="Ortiz-Lopez F.J."/>
            <person name="Bills G.F."/>
            <person name="Liu X."/>
            <person name="An Z."/>
        </authorList>
    </citation>
    <scope>NUCLEOTIDE SEQUENCE [LARGE SCALE GENOMIC DNA]</scope>
    <source>
        <strain evidence="3">ATCC 20868 / MF5171</strain>
    </source>
</reference>
<feature type="region of interest" description="Disordered" evidence="1">
    <location>
        <begin position="1"/>
        <end position="49"/>
    </location>
</feature>